<comment type="caution">
    <text evidence="2">The sequence shown here is derived from an EMBL/GenBank/DDBJ whole genome shotgun (WGS) entry which is preliminary data.</text>
</comment>
<sequence length="305" mass="34707">MDSGSKKEINKPVNQEINGPSALNLGPSADQEWVSNKNSKKTIILVDSWSKKESKKSVNQEPSELPQNFKNLIIGQEQRYPASHRTRKMEMHRAKLCSQWFQSILHFSSSGKNKLKEPFVDSDDSTVEVPFSSKKKTANAFSYCLEYEGTSHGMRERANKKDKKMMNIKKTKTDYLIQNKQYGFNNDELQVVDILFNLSGNFLEMRLQTVLQIQAPVPTKYMFSKEASKKTVSSIDSWSKKEIKKPVNQERNSPSAMNSGLSADQESVSNKNSKKTISSVDSCPRKNQRNQSTKNPLNCHKISRT</sequence>
<dbReference type="Proteomes" id="UP000289738">
    <property type="component" value="Chromosome A07"/>
</dbReference>
<feature type="region of interest" description="Disordered" evidence="1">
    <location>
        <begin position="1"/>
        <end position="36"/>
    </location>
</feature>
<gene>
    <name evidence="2" type="ORF">Ahy_A07g031591</name>
</gene>
<feature type="compositionally biased region" description="Basic and acidic residues" evidence="1">
    <location>
        <begin position="1"/>
        <end position="10"/>
    </location>
</feature>
<protein>
    <submittedName>
        <fullName evidence="2">Uncharacterized protein</fullName>
    </submittedName>
</protein>
<name>A0A445C4F0_ARAHY</name>
<feature type="region of interest" description="Disordered" evidence="1">
    <location>
        <begin position="234"/>
        <end position="305"/>
    </location>
</feature>
<organism evidence="2 3">
    <name type="scientific">Arachis hypogaea</name>
    <name type="common">Peanut</name>
    <dbReference type="NCBI Taxonomy" id="3818"/>
    <lineage>
        <taxon>Eukaryota</taxon>
        <taxon>Viridiplantae</taxon>
        <taxon>Streptophyta</taxon>
        <taxon>Embryophyta</taxon>
        <taxon>Tracheophyta</taxon>
        <taxon>Spermatophyta</taxon>
        <taxon>Magnoliopsida</taxon>
        <taxon>eudicotyledons</taxon>
        <taxon>Gunneridae</taxon>
        <taxon>Pentapetalae</taxon>
        <taxon>rosids</taxon>
        <taxon>fabids</taxon>
        <taxon>Fabales</taxon>
        <taxon>Fabaceae</taxon>
        <taxon>Papilionoideae</taxon>
        <taxon>50 kb inversion clade</taxon>
        <taxon>dalbergioids sensu lato</taxon>
        <taxon>Dalbergieae</taxon>
        <taxon>Pterocarpus clade</taxon>
        <taxon>Arachis</taxon>
    </lineage>
</organism>
<evidence type="ECO:0000256" key="1">
    <source>
        <dbReference type="SAM" id="MobiDB-lite"/>
    </source>
</evidence>
<keyword evidence="3" id="KW-1185">Reference proteome</keyword>
<reference evidence="2 3" key="1">
    <citation type="submission" date="2019-01" db="EMBL/GenBank/DDBJ databases">
        <title>Sequencing of cultivated peanut Arachis hypogaea provides insights into genome evolution and oil improvement.</title>
        <authorList>
            <person name="Chen X."/>
        </authorList>
    </citation>
    <scope>NUCLEOTIDE SEQUENCE [LARGE SCALE GENOMIC DNA]</scope>
    <source>
        <strain evidence="3">cv. Fuhuasheng</strain>
        <tissue evidence="2">Leaves</tissue>
    </source>
</reference>
<accession>A0A445C4F0</accession>
<proteinExistence type="predicted"/>
<dbReference type="AlphaFoldDB" id="A0A445C4F0"/>
<evidence type="ECO:0000313" key="3">
    <source>
        <dbReference type="Proteomes" id="UP000289738"/>
    </source>
</evidence>
<feature type="compositionally biased region" description="Basic and acidic residues" evidence="1">
    <location>
        <begin position="238"/>
        <end position="248"/>
    </location>
</feature>
<evidence type="ECO:0000313" key="2">
    <source>
        <dbReference type="EMBL" id="RYR45806.1"/>
    </source>
</evidence>
<dbReference type="EMBL" id="SDMP01000007">
    <property type="protein sequence ID" value="RYR45806.1"/>
    <property type="molecule type" value="Genomic_DNA"/>
</dbReference>
<feature type="compositionally biased region" description="Polar residues" evidence="1">
    <location>
        <begin position="249"/>
        <end position="281"/>
    </location>
</feature>